<accession>A0A7U2IDB2</accession>
<dbReference type="OrthoDB" id="5372935at2759"/>
<keyword evidence="3" id="KW-1185">Reference proteome</keyword>
<reference evidence="3" key="1">
    <citation type="journal article" date="2021" name="BMC Genomics">
        <title>Chromosome-level genome assembly and manually-curated proteome of model necrotroph Parastagonospora nodorum Sn15 reveals a genome-wide trove of candidate effector homologs, and redundancy of virulence-related functions within an accessory chromosome.</title>
        <authorList>
            <person name="Bertazzoni S."/>
            <person name="Jones D.A.B."/>
            <person name="Phan H.T."/>
            <person name="Tan K.-C."/>
            <person name="Hane J.K."/>
        </authorList>
    </citation>
    <scope>NUCLEOTIDE SEQUENCE [LARGE SCALE GENOMIC DNA]</scope>
    <source>
        <strain evidence="3">SN15 / ATCC MYA-4574 / FGSC 10173)</strain>
    </source>
</reference>
<evidence type="ECO:0000256" key="1">
    <source>
        <dbReference type="SAM" id="Phobius"/>
    </source>
</evidence>
<dbReference type="AlphaFoldDB" id="A0A7U2IDB2"/>
<keyword evidence="1" id="KW-0472">Membrane</keyword>
<feature type="transmembrane region" description="Helical" evidence="1">
    <location>
        <begin position="271"/>
        <end position="288"/>
    </location>
</feature>
<dbReference type="PANTHER" id="PTHR42085">
    <property type="entry name" value="F-BOX DOMAIN-CONTAINING PROTEIN"/>
    <property type="match status" value="1"/>
</dbReference>
<keyword evidence="1" id="KW-0812">Transmembrane</keyword>
<name>A0A7U2IDB2_PHANO</name>
<dbReference type="VEuPathDB" id="FungiDB:JI435_161980"/>
<proteinExistence type="predicted"/>
<dbReference type="InterPro" id="IPR038883">
    <property type="entry name" value="AN11006-like"/>
</dbReference>
<evidence type="ECO:0000313" key="3">
    <source>
        <dbReference type="Proteomes" id="UP000663193"/>
    </source>
</evidence>
<sequence>MELYRNHRTMGKFPFLTLPPEVRVAIYKFAMAETTEPITMDGTTLRYDRITLPLSLGLTCRQIHNEARYELYLKHRRPRVPVALTFDMSNAQPSTLRRFPAWFAIACTLRGLDFQIASDQRRSVANPRAPVKITTPYLSAKTPSRAVPSGSKLDRILGISRAPAFKRFLSYTVLQARHNKTIQLRLKASKNTWSDFVFLTDLAKAVEPHLDFSITVFVPEGPFEEVWRTAMDLKNVHIVPTTWEYRGRVQITAVEAPIEESPIWRLELPSVMLAVMLELFLCILLIMLP</sequence>
<dbReference type="KEGG" id="pno:SNOG_16198"/>
<dbReference type="RefSeq" id="XP_001806322.1">
    <property type="nucleotide sequence ID" value="XM_001806270.1"/>
</dbReference>
<evidence type="ECO:0000313" key="2">
    <source>
        <dbReference type="EMBL" id="QRD07751.1"/>
    </source>
</evidence>
<dbReference type="Proteomes" id="UP000663193">
    <property type="component" value="Chromosome 23"/>
</dbReference>
<gene>
    <name evidence="2" type="ORF">JI435_161980</name>
</gene>
<dbReference type="EMBL" id="CP069045">
    <property type="protein sequence ID" value="QRD07751.1"/>
    <property type="molecule type" value="Genomic_DNA"/>
</dbReference>
<keyword evidence="1" id="KW-1133">Transmembrane helix</keyword>
<dbReference type="PANTHER" id="PTHR42085:SF1">
    <property type="entry name" value="F-BOX DOMAIN-CONTAINING PROTEIN"/>
    <property type="match status" value="1"/>
</dbReference>
<organism evidence="2 3">
    <name type="scientific">Phaeosphaeria nodorum (strain SN15 / ATCC MYA-4574 / FGSC 10173)</name>
    <name type="common">Glume blotch fungus</name>
    <name type="synonym">Parastagonospora nodorum</name>
    <dbReference type="NCBI Taxonomy" id="321614"/>
    <lineage>
        <taxon>Eukaryota</taxon>
        <taxon>Fungi</taxon>
        <taxon>Dikarya</taxon>
        <taxon>Ascomycota</taxon>
        <taxon>Pezizomycotina</taxon>
        <taxon>Dothideomycetes</taxon>
        <taxon>Pleosporomycetidae</taxon>
        <taxon>Pleosporales</taxon>
        <taxon>Pleosporineae</taxon>
        <taxon>Phaeosphaeriaceae</taxon>
        <taxon>Parastagonospora</taxon>
    </lineage>
</organism>
<protein>
    <submittedName>
        <fullName evidence="2">Uncharacterized protein</fullName>
    </submittedName>
</protein>